<dbReference type="STRING" id="1123265.GCA_000686625_05106"/>
<dbReference type="RefSeq" id="WP_028071629.1">
    <property type="nucleotide sequence ID" value="NZ_LR590484.1"/>
</dbReference>
<keyword evidence="1" id="KW-0472">Membrane</keyword>
<keyword evidence="1" id="KW-1133">Transmembrane helix</keyword>
<name>A0A4U9VP78_9SPHI</name>
<dbReference type="InterPro" id="IPR031709">
    <property type="entry name" value="PutAbiC"/>
</dbReference>
<gene>
    <name evidence="2" type="ORF">NCTC11429_03824</name>
</gene>
<dbReference type="KEGG" id="stha:NCTC11429_03824"/>
<evidence type="ECO:0000256" key="1">
    <source>
        <dbReference type="SAM" id="Phobius"/>
    </source>
</evidence>
<evidence type="ECO:0000313" key="2">
    <source>
        <dbReference type="EMBL" id="VTR49135.1"/>
    </source>
</evidence>
<feature type="transmembrane region" description="Helical" evidence="1">
    <location>
        <begin position="6"/>
        <end position="21"/>
    </location>
</feature>
<keyword evidence="1" id="KW-0812">Transmembrane</keyword>
<accession>A0A4U9VP78</accession>
<sequence length="410" mass="48106">MEIKLTILFWSITTIATYYFIEFKKIKRNGVPLLAITTIMGLGITHVFLLSISKDYNIYSHNGNETLDMNATGQVGDFIGGVIGTLLTGLSVILLYKTLMAQNSSSIENRFFELLKFHRDNVNEIEFRYYTKSKKIKTVKGRHFFVSAEKQLKNAFTEFDIFFKSKAYQIESIYISKYYEETRANILVEKKFDNLYILSKIDICYLILLFGVSRDGVNEILEKTSNKYNKEFIEDLLEYFRMKPVSSSTYYHKWCALLNTENPIKEIDNIRKERKENGNISTKSSNYYPDNYDKFYGGHRFRLGHYFRHLYQIACFVHYNQYLTEEEKIGYMRIVRGQLSDYEQRLFFYNSISQLGKNWEISDSTGKSIETNNRLITKYGIIKTISMTPLADGLKPEQIYPLKLKASPHF</sequence>
<dbReference type="Proteomes" id="UP000308196">
    <property type="component" value="Chromosome"/>
</dbReference>
<protein>
    <recommendedName>
        <fullName evidence="4">Phage abortive infection protein</fullName>
    </recommendedName>
</protein>
<dbReference type="AlphaFoldDB" id="A0A4U9VP78"/>
<proteinExistence type="predicted"/>
<feature type="transmembrane region" description="Helical" evidence="1">
    <location>
        <begin position="33"/>
        <end position="52"/>
    </location>
</feature>
<reference evidence="2 3" key="1">
    <citation type="submission" date="2019-05" db="EMBL/GenBank/DDBJ databases">
        <authorList>
            <consortium name="Pathogen Informatics"/>
        </authorList>
    </citation>
    <scope>NUCLEOTIDE SEQUENCE [LARGE SCALE GENOMIC DNA]</scope>
    <source>
        <strain evidence="2 3">NCTC11429</strain>
    </source>
</reference>
<feature type="transmembrane region" description="Helical" evidence="1">
    <location>
        <begin position="78"/>
        <end position="96"/>
    </location>
</feature>
<dbReference type="Pfam" id="PF16872">
    <property type="entry name" value="putAbiC"/>
    <property type="match status" value="1"/>
</dbReference>
<dbReference type="EMBL" id="LR590484">
    <property type="protein sequence ID" value="VTR49135.1"/>
    <property type="molecule type" value="Genomic_DNA"/>
</dbReference>
<evidence type="ECO:0008006" key="4">
    <source>
        <dbReference type="Google" id="ProtNLM"/>
    </source>
</evidence>
<dbReference type="GeneID" id="78464459"/>
<organism evidence="2 3">
    <name type="scientific">Sphingobacterium thalpophilum</name>
    <dbReference type="NCBI Taxonomy" id="259"/>
    <lineage>
        <taxon>Bacteria</taxon>
        <taxon>Pseudomonadati</taxon>
        <taxon>Bacteroidota</taxon>
        <taxon>Sphingobacteriia</taxon>
        <taxon>Sphingobacteriales</taxon>
        <taxon>Sphingobacteriaceae</taxon>
        <taxon>Sphingobacterium</taxon>
    </lineage>
</organism>
<evidence type="ECO:0000313" key="3">
    <source>
        <dbReference type="Proteomes" id="UP000308196"/>
    </source>
</evidence>